<keyword evidence="2" id="KW-0012">Acyltransferase</keyword>
<evidence type="ECO:0000313" key="2">
    <source>
        <dbReference type="EMBL" id="MDC8772219.1"/>
    </source>
</evidence>
<feature type="domain" description="N-acetyltransferase" evidence="1">
    <location>
        <begin position="21"/>
        <end position="172"/>
    </location>
</feature>
<dbReference type="Gene3D" id="3.40.630.30">
    <property type="match status" value="1"/>
</dbReference>
<dbReference type="SUPFAM" id="SSF55729">
    <property type="entry name" value="Acyl-CoA N-acyltransferases (Nat)"/>
    <property type="match status" value="1"/>
</dbReference>
<keyword evidence="3" id="KW-1185">Reference proteome</keyword>
<sequence>MHKPSCAGQDVSPRSSLAPALSSRPATLADLPFLLRLRQQTFHAYLAEAGIPIDAESDLARVMFKFEIAEILLHRGEAAGLLKMSRSEDTWLIHQLQIAPELQGQGLGAALLLALQNEAAAAGVGLELGVLKRNPAQALYRRLGFVDYGENELEYLLRWRGAGPTPIPPAQS</sequence>
<comment type="caution">
    <text evidence="2">The sequence shown here is derived from an EMBL/GenBank/DDBJ whole genome shotgun (WGS) entry which is preliminary data.</text>
</comment>
<dbReference type="RefSeq" id="WP_273600434.1">
    <property type="nucleotide sequence ID" value="NZ_JAQQXT010000006.1"/>
</dbReference>
<dbReference type="InterPro" id="IPR016181">
    <property type="entry name" value="Acyl_CoA_acyltransferase"/>
</dbReference>
<reference evidence="2 3" key="1">
    <citation type="submission" date="2022-10" db="EMBL/GenBank/DDBJ databases">
        <title>Paucibacter sp. hw1 Genome sequencing.</title>
        <authorList>
            <person name="Park S."/>
        </authorList>
    </citation>
    <scope>NUCLEOTIDE SEQUENCE [LARGE SCALE GENOMIC DNA]</scope>
    <source>
        <strain evidence="3">hw1</strain>
    </source>
</reference>
<dbReference type="InterPro" id="IPR000182">
    <property type="entry name" value="GNAT_dom"/>
</dbReference>
<protein>
    <submittedName>
        <fullName evidence="2">GNAT family N-acetyltransferase</fullName>
        <ecNumber evidence="2">2.3.1.-</ecNumber>
    </submittedName>
</protein>
<dbReference type="PROSITE" id="PS51186">
    <property type="entry name" value="GNAT"/>
    <property type="match status" value="1"/>
</dbReference>
<evidence type="ECO:0000259" key="1">
    <source>
        <dbReference type="PROSITE" id="PS51186"/>
    </source>
</evidence>
<evidence type="ECO:0000313" key="3">
    <source>
        <dbReference type="Proteomes" id="UP001221189"/>
    </source>
</evidence>
<dbReference type="EC" id="2.3.1.-" evidence="2"/>
<gene>
    <name evidence="2" type="ORF">PRZ03_11610</name>
</gene>
<proteinExistence type="predicted"/>
<name>A0ABT5KFA2_9BURK</name>
<dbReference type="EMBL" id="JAQQXT010000006">
    <property type="protein sequence ID" value="MDC8772219.1"/>
    <property type="molecule type" value="Genomic_DNA"/>
</dbReference>
<dbReference type="Proteomes" id="UP001221189">
    <property type="component" value="Unassembled WGS sequence"/>
</dbReference>
<organism evidence="2 3">
    <name type="scientific">Roseateles albus</name>
    <dbReference type="NCBI Taxonomy" id="2987525"/>
    <lineage>
        <taxon>Bacteria</taxon>
        <taxon>Pseudomonadati</taxon>
        <taxon>Pseudomonadota</taxon>
        <taxon>Betaproteobacteria</taxon>
        <taxon>Burkholderiales</taxon>
        <taxon>Sphaerotilaceae</taxon>
        <taxon>Roseateles</taxon>
    </lineage>
</organism>
<accession>A0ABT5KFA2</accession>
<keyword evidence="2" id="KW-0808">Transferase</keyword>
<dbReference type="GO" id="GO:0016746">
    <property type="term" value="F:acyltransferase activity"/>
    <property type="evidence" value="ECO:0007669"/>
    <property type="project" value="UniProtKB-KW"/>
</dbReference>
<dbReference type="Pfam" id="PF13508">
    <property type="entry name" value="Acetyltransf_7"/>
    <property type="match status" value="1"/>
</dbReference>